<dbReference type="Proteomes" id="UP001603013">
    <property type="component" value="Unassembled WGS sequence"/>
</dbReference>
<sequence>MTSRKITAAALTTAALAAVAVGPASPASAAVVERKCATMQDHTITTPGHDVTLELTMCVERDSTGVYRATSTVWWTHGGWNVDFEKLEYHLRLERYDVVKRGAVCDLKAKVNSDGSGSSVCQVAWTSTTAPVTADGTFVYNHNNDGEGDYRLELTGSPSI</sequence>
<keyword evidence="1" id="KW-0732">Signal</keyword>
<dbReference type="RefSeq" id="WP_391933856.1">
    <property type="nucleotide sequence ID" value="NZ_JBIBSM010000004.1"/>
</dbReference>
<reference evidence="2 3" key="1">
    <citation type="submission" date="2024-10" db="EMBL/GenBank/DDBJ databases">
        <title>The Natural Products Discovery Center: Release of the First 8490 Sequenced Strains for Exploring Actinobacteria Biosynthetic Diversity.</title>
        <authorList>
            <person name="Kalkreuter E."/>
            <person name="Kautsar S.A."/>
            <person name="Yang D."/>
            <person name="Bader C.D."/>
            <person name="Teijaro C.N."/>
            <person name="Fluegel L."/>
            <person name="Davis C.M."/>
            <person name="Simpson J.R."/>
            <person name="Lauterbach L."/>
            <person name="Steele A.D."/>
            <person name="Gui C."/>
            <person name="Meng S."/>
            <person name="Li G."/>
            <person name="Viehrig K."/>
            <person name="Ye F."/>
            <person name="Su P."/>
            <person name="Kiefer A.F."/>
            <person name="Nichols A."/>
            <person name="Cepeda A.J."/>
            <person name="Yan W."/>
            <person name="Fan B."/>
            <person name="Jiang Y."/>
            <person name="Adhikari A."/>
            <person name="Zheng C.-J."/>
            <person name="Schuster L."/>
            <person name="Cowan T.M."/>
            <person name="Smanski M.J."/>
            <person name="Chevrette M.G."/>
            <person name="De Carvalho L.P.S."/>
            <person name="Shen B."/>
        </authorList>
    </citation>
    <scope>NUCLEOTIDE SEQUENCE [LARGE SCALE GENOMIC DNA]</scope>
    <source>
        <strain evidence="2 3">NPDC015755</strain>
    </source>
</reference>
<evidence type="ECO:0000313" key="2">
    <source>
        <dbReference type="EMBL" id="MFF8276315.1"/>
    </source>
</evidence>
<evidence type="ECO:0000256" key="1">
    <source>
        <dbReference type="SAM" id="SignalP"/>
    </source>
</evidence>
<gene>
    <name evidence="2" type="ORF">ACF05T_09440</name>
</gene>
<dbReference type="EMBL" id="JBIBSM010000004">
    <property type="protein sequence ID" value="MFF8276315.1"/>
    <property type="molecule type" value="Genomic_DNA"/>
</dbReference>
<proteinExistence type="predicted"/>
<comment type="caution">
    <text evidence="2">The sequence shown here is derived from an EMBL/GenBank/DDBJ whole genome shotgun (WGS) entry which is preliminary data.</text>
</comment>
<protein>
    <recommendedName>
        <fullName evidence="4">Secreted protein</fullName>
    </recommendedName>
</protein>
<organism evidence="2 3">
    <name type="scientific">Streptomyces lateritius</name>
    <dbReference type="NCBI Taxonomy" id="67313"/>
    <lineage>
        <taxon>Bacteria</taxon>
        <taxon>Bacillati</taxon>
        <taxon>Actinomycetota</taxon>
        <taxon>Actinomycetes</taxon>
        <taxon>Kitasatosporales</taxon>
        <taxon>Streptomycetaceae</taxon>
        <taxon>Streptomyces</taxon>
    </lineage>
</organism>
<evidence type="ECO:0000313" key="3">
    <source>
        <dbReference type="Proteomes" id="UP001603013"/>
    </source>
</evidence>
<keyword evidence="3" id="KW-1185">Reference proteome</keyword>
<evidence type="ECO:0008006" key="4">
    <source>
        <dbReference type="Google" id="ProtNLM"/>
    </source>
</evidence>
<name>A0ABW6Y992_9ACTN</name>
<accession>A0ABW6Y992</accession>
<feature type="chain" id="PRO_5045498677" description="Secreted protein" evidence="1">
    <location>
        <begin position="30"/>
        <end position="160"/>
    </location>
</feature>
<feature type="signal peptide" evidence="1">
    <location>
        <begin position="1"/>
        <end position="29"/>
    </location>
</feature>